<feature type="transmembrane region" description="Helical" evidence="1">
    <location>
        <begin position="45"/>
        <end position="67"/>
    </location>
</feature>
<sequence length="301" mass="34405">MMALFAWFGYLAFVFFYIFFKENIKTKVQVFRMDLITLLLFLPNMHFWTVAFSKGSLILLGISMFAYGMRVPQKRLFILTLGSLIVYHIRPHMFLFLGVGAVAGYFTGKEKVPFYQKLLVYATFIGALIIFSDKILAMGNINLEEGAIESFQDFAEGRAASLSKSGSGIDINSYPIVLKLVTFWFRPLFVDAPSAMGIFVSLENVLYIYLVSKLFDRKFIPYIKNSSSLVKMSLTIFLTSSLALAFVMSNLGIAMRQKSQVMYFLFFVIGSFLDYKRRMWLRKRAKKKELMAANANVVTHA</sequence>
<name>A0A3D8LFV9_9BACT</name>
<proteinExistence type="predicted"/>
<feature type="transmembrane region" description="Helical" evidence="1">
    <location>
        <begin position="192"/>
        <end position="211"/>
    </location>
</feature>
<keyword evidence="1" id="KW-0812">Transmembrane</keyword>
<dbReference type="Proteomes" id="UP000256708">
    <property type="component" value="Unassembled WGS sequence"/>
</dbReference>
<keyword evidence="1" id="KW-0472">Membrane</keyword>
<dbReference type="EMBL" id="QRGR01000005">
    <property type="protein sequence ID" value="RDV16273.1"/>
    <property type="molecule type" value="Genomic_DNA"/>
</dbReference>
<evidence type="ECO:0000313" key="3">
    <source>
        <dbReference type="Proteomes" id="UP000256708"/>
    </source>
</evidence>
<accession>A0A3D8LFV9</accession>
<keyword evidence="1" id="KW-1133">Transmembrane helix</keyword>
<feature type="transmembrane region" description="Helical" evidence="1">
    <location>
        <begin position="118"/>
        <end position="137"/>
    </location>
</feature>
<comment type="caution">
    <text evidence="2">The sequence shown here is derived from an EMBL/GenBank/DDBJ whole genome shotgun (WGS) entry which is preliminary data.</text>
</comment>
<organism evidence="2 3">
    <name type="scientific">Pontibacter diazotrophicus</name>
    <dbReference type="NCBI Taxonomy" id="1400979"/>
    <lineage>
        <taxon>Bacteria</taxon>
        <taxon>Pseudomonadati</taxon>
        <taxon>Bacteroidota</taxon>
        <taxon>Cytophagia</taxon>
        <taxon>Cytophagales</taxon>
        <taxon>Hymenobacteraceae</taxon>
        <taxon>Pontibacter</taxon>
    </lineage>
</organism>
<dbReference type="OrthoDB" id="975915at2"/>
<keyword evidence="3" id="KW-1185">Reference proteome</keyword>
<protein>
    <submittedName>
        <fullName evidence="2">Uncharacterized protein</fullName>
    </submittedName>
</protein>
<evidence type="ECO:0000256" key="1">
    <source>
        <dbReference type="SAM" id="Phobius"/>
    </source>
</evidence>
<feature type="transmembrane region" description="Helical" evidence="1">
    <location>
        <begin position="261"/>
        <end position="277"/>
    </location>
</feature>
<feature type="transmembrane region" description="Helical" evidence="1">
    <location>
        <begin position="232"/>
        <end position="255"/>
    </location>
</feature>
<dbReference type="AlphaFoldDB" id="A0A3D8LFV9"/>
<gene>
    <name evidence="2" type="ORF">DXT99_05565</name>
</gene>
<reference evidence="3" key="1">
    <citation type="submission" date="2018-08" db="EMBL/GenBank/DDBJ databases">
        <authorList>
            <person name="Liu Z.-W."/>
            <person name="Du Z.-J."/>
        </authorList>
    </citation>
    <scope>NUCLEOTIDE SEQUENCE [LARGE SCALE GENOMIC DNA]</scope>
    <source>
        <strain evidence="3">H4X</strain>
    </source>
</reference>
<feature type="transmembrane region" description="Helical" evidence="1">
    <location>
        <begin position="87"/>
        <end position="106"/>
    </location>
</feature>
<feature type="transmembrane region" description="Helical" evidence="1">
    <location>
        <begin position="6"/>
        <end position="24"/>
    </location>
</feature>
<evidence type="ECO:0000313" key="2">
    <source>
        <dbReference type="EMBL" id="RDV16273.1"/>
    </source>
</evidence>